<comment type="caution">
    <text evidence="1">The sequence shown here is derived from an EMBL/GenBank/DDBJ whole genome shotgun (WGS) entry which is preliminary data.</text>
</comment>
<protein>
    <submittedName>
        <fullName evidence="1">Uncharacterized protein</fullName>
    </submittedName>
</protein>
<dbReference type="RefSeq" id="WP_166048164.1">
    <property type="nucleotide sequence ID" value="NZ_JAAMPJ010000005.1"/>
</dbReference>
<dbReference type="Proteomes" id="UP000481360">
    <property type="component" value="Unassembled WGS sequence"/>
</dbReference>
<evidence type="ECO:0000313" key="1">
    <source>
        <dbReference type="EMBL" id="NGY61611.1"/>
    </source>
</evidence>
<reference evidence="1 2" key="1">
    <citation type="submission" date="2020-03" db="EMBL/GenBank/DDBJ databases">
        <title>Isolation and identification of active actinomycetes.</title>
        <authorList>
            <person name="Sun X."/>
        </authorList>
    </citation>
    <scope>NUCLEOTIDE SEQUENCE [LARGE SCALE GENOMIC DNA]</scope>
    <source>
        <strain evidence="1 2">NEAU-D13</strain>
    </source>
</reference>
<proteinExistence type="predicted"/>
<sequence>MDGEYFRGAYCPRDGHSSETSIEVARLIALMREKGIVPSLEELVSHGFDGPLSDVVIIQFASSENMPNWLVPF</sequence>
<keyword evidence="2" id="KW-1185">Reference proteome</keyword>
<dbReference type="AlphaFoldDB" id="A0A7C9RRM8"/>
<dbReference type="EMBL" id="JAAMPJ010000005">
    <property type="protein sequence ID" value="NGY61611.1"/>
    <property type="molecule type" value="Genomic_DNA"/>
</dbReference>
<organism evidence="1 2">
    <name type="scientific">Lentzea alba</name>
    <dbReference type="NCBI Taxonomy" id="2714351"/>
    <lineage>
        <taxon>Bacteria</taxon>
        <taxon>Bacillati</taxon>
        <taxon>Actinomycetota</taxon>
        <taxon>Actinomycetes</taxon>
        <taxon>Pseudonocardiales</taxon>
        <taxon>Pseudonocardiaceae</taxon>
        <taxon>Lentzea</taxon>
    </lineage>
</organism>
<gene>
    <name evidence="1" type="ORF">G7043_22030</name>
</gene>
<accession>A0A7C9RRM8</accession>
<name>A0A7C9RRM8_9PSEU</name>
<evidence type="ECO:0000313" key="2">
    <source>
        <dbReference type="Proteomes" id="UP000481360"/>
    </source>
</evidence>